<accession>A0A2P8HX05</accession>
<feature type="binding site" evidence="15 17">
    <location>
        <position position="240"/>
    </location>
    <ligand>
        <name>[2Fe-2S] cluster</name>
        <dbReference type="ChEBI" id="CHEBI:190135"/>
    </ligand>
</feature>
<dbReference type="Proteomes" id="UP000242310">
    <property type="component" value="Unassembled WGS sequence"/>
</dbReference>
<evidence type="ECO:0000256" key="7">
    <source>
        <dbReference type="ARBA" id="ARBA00022723"/>
    </source>
</evidence>
<evidence type="ECO:0000256" key="2">
    <source>
        <dbReference type="ARBA" id="ARBA00006422"/>
    </source>
</evidence>
<evidence type="ECO:0000256" key="13">
    <source>
        <dbReference type="ARBA" id="ARBA00069792"/>
    </source>
</evidence>
<dbReference type="GO" id="GO:0046872">
    <property type="term" value="F:metal ion binding"/>
    <property type="evidence" value="ECO:0007669"/>
    <property type="project" value="UniProtKB-KW"/>
</dbReference>
<dbReference type="InterPro" id="IPR037117">
    <property type="entry name" value="Dihydroorotate_DH_ele_sf"/>
</dbReference>
<keyword evidence="7 15" id="KW-0479">Metal-binding</keyword>
<feature type="binding site" evidence="15 17">
    <location>
        <position position="217"/>
    </location>
    <ligand>
        <name>[2Fe-2S] cluster</name>
        <dbReference type="ChEBI" id="CHEBI:190135"/>
    </ligand>
</feature>
<evidence type="ECO:0000256" key="9">
    <source>
        <dbReference type="ARBA" id="ARBA00022975"/>
    </source>
</evidence>
<dbReference type="InterPro" id="IPR008333">
    <property type="entry name" value="Cbr1-like_FAD-bd_dom"/>
</dbReference>
<dbReference type="InterPro" id="IPR050353">
    <property type="entry name" value="PyrK_electron_transfer"/>
</dbReference>
<keyword evidence="11 15" id="KW-0408">Iron</keyword>
<dbReference type="Gene3D" id="2.40.30.10">
    <property type="entry name" value="Translation factors"/>
    <property type="match status" value="1"/>
</dbReference>
<comment type="function">
    <text evidence="15">Responsible for channeling the electrons from the oxidation of dihydroorotate from the FMN redox center in the PyrD type B subunit to the ultimate electron acceptor NAD(+).</text>
</comment>
<feature type="domain" description="FAD-binding FR-type" evidence="18">
    <location>
        <begin position="1"/>
        <end position="99"/>
    </location>
</feature>
<evidence type="ECO:0000256" key="5">
    <source>
        <dbReference type="ARBA" id="ARBA00022630"/>
    </source>
</evidence>
<dbReference type="Pfam" id="PF00175">
    <property type="entry name" value="NAD_binding_1"/>
    <property type="match status" value="1"/>
</dbReference>
<dbReference type="Gene3D" id="2.10.240.10">
    <property type="entry name" value="Dihydroorotate dehydrogenase, electron transfer subunit"/>
    <property type="match status" value="1"/>
</dbReference>
<evidence type="ECO:0000256" key="1">
    <source>
        <dbReference type="ARBA" id="ARBA00004715"/>
    </source>
</evidence>
<gene>
    <name evidence="15" type="primary">pyrK</name>
    <name evidence="19" type="ORF">B0H94_10221</name>
</gene>
<keyword evidence="5 15" id="KW-0285">Flavoprotein</keyword>
<feature type="binding site" evidence="15 16">
    <location>
        <begin position="67"/>
        <end position="69"/>
    </location>
    <ligand>
        <name>FAD</name>
        <dbReference type="ChEBI" id="CHEBI:57692"/>
    </ligand>
</feature>
<keyword evidence="8 15" id="KW-0274">FAD</keyword>
<evidence type="ECO:0000256" key="6">
    <source>
        <dbReference type="ARBA" id="ARBA00022714"/>
    </source>
</evidence>
<dbReference type="CDD" id="cd06218">
    <property type="entry name" value="DHOD_e_trans"/>
    <property type="match status" value="1"/>
</dbReference>
<comment type="pathway">
    <text evidence="1 15">Pyrimidine metabolism; UMP biosynthesis via de novo pathway; orotate from (S)-dihydroorotate (NAD(+) route): step 1/1.</text>
</comment>
<keyword evidence="12 15" id="KW-0411">Iron-sulfur</keyword>
<dbReference type="GO" id="GO:0009055">
    <property type="term" value="F:electron transfer activity"/>
    <property type="evidence" value="ECO:0007669"/>
    <property type="project" value="UniProtKB-UniRule"/>
</dbReference>
<dbReference type="Gene3D" id="3.40.50.80">
    <property type="entry name" value="Nucleotide-binding domain of ferredoxin-NADP reductase (FNR) module"/>
    <property type="match status" value="1"/>
</dbReference>
<evidence type="ECO:0000256" key="11">
    <source>
        <dbReference type="ARBA" id="ARBA00023004"/>
    </source>
</evidence>
<evidence type="ECO:0000256" key="16">
    <source>
        <dbReference type="PIRSR" id="PIRSR006816-1"/>
    </source>
</evidence>
<evidence type="ECO:0000256" key="17">
    <source>
        <dbReference type="PIRSR" id="PIRSR006816-2"/>
    </source>
</evidence>
<dbReference type="GO" id="GO:0051537">
    <property type="term" value="F:2 iron, 2 sulfur cluster binding"/>
    <property type="evidence" value="ECO:0007669"/>
    <property type="project" value="UniProtKB-KW"/>
</dbReference>
<evidence type="ECO:0000256" key="8">
    <source>
        <dbReference type="ARBA" id="ARBA00022827"/>
    </source>
</evidence>
<evidence type="ECO:0000256" key="12">
    <source>
        <dbReference type="ARBA" id="ARBA00023014"/>
    </source>
</evidence>
<dbReference type="PANTHER" id="PTHR43513:SF3">
    <property type="entry name" value="DIHYDROOROTATE DEHYDROGENASE B (NAD(+)), ELECTRON TRANSFER SUBUNIT-RELATED"/>
    <property type="match status" value="1"/>
</dbReference>
<evidence type="ECO:0000256" key="14">
    <source>
        <dbReference type="ARBA" id="ARBA00082223"/>
    </source>
</evidence>
<comment type="similarity">
    <text evidence="2 15">Belongs to the PyrK family.</text>
</comment>
<feature type="binding site" evidence="15 16">
    <location>
        <begin position="74"/>
        <end position="75"/>
    </location>
    <ligand>
        <name>FAD</name>
        <dbReference type="ChEBI" id="CHEBI:57692"/>
    </ligand>
</feature>
<dbReference type="GO" id="GO:0016491">
    <property type="term" value="F:oxidoreductase activity"/>
    <property type="evidence" value="ECO:0007669"/>
    <property type="project" value="InterPro"/>
</dbReference>
<proteinExistence type="inferred from homology"/>
<keyword evidence="9 15" id="KW-0665">Pyrimidine biosynthesis</keyword>
<evidence type="ECO:0000256" key="3">
    <source>
        <dbReference type="ARBA" id="ARBA00011669"/>
    </source>
</evidence>
<dbReference type="InterPro" id="IPR012165">
    <property type="entry name" value="Cyt_c3_hydrogenase_gsu"/>
</dbReference>
<dbReference type="RefSeq" id="WP_106587473.1">
    <property type="nucleotide sequence ID" value="NZ_PYAV01000002.1"/>
</dbReference>
<dbReference type="InterPro" id="IPR019480">
    <property type="entry name" value="Dihydroorotate_DH_Fe-S-bd"/>
</dbReference>
<keyword evidence="20" id="KW-1185">Reference proteome</keyword>
<evidence type="ECO:0000313" key="19">
    <source>
        <dbReference type="EMBL" id="PSL50747.1"/>
    </source>
</evidence>
<dbReference type="GO" id="GO:0050660">
    <property type="term" value="F:flavin adenine dinucleotide binding"/>
    <property type="evidence" value="ECO:0007669"/>
    <property type="project" value="InterPro"/>
</dbReference>
<dbReference type="FunFam" id="2.10.240.10:FF:000001">
    <property type="entry name" value="Dihydroorotate dehydrogenase B (NAD(+)), electron transfer subunit"/>
    <property type="match status" value="1"/>
</dbReference>
<dbReference type="EMBL" id="PYAV01000002">
    <property type="protein sequence ID" value="PSL50747.1"/>
    <property type="molecule type" value="Genomic_DNA"/>
</dbReference>
<organism evidence="19 20">
    <name type="scientific">Salsuginibacillus halophilus</name>
    <dbReference type="NCBI Taxonomy" id="517424"/>
    <lineage>
        <taxon>Bacteria</taxon>
        <taxon>Bacillati</taxon>
        <taxon>Bacillota</taxon>
        <taxon>Bacilli</taxon>
        <taxon>Bacillales</taxon>
        <taxon>Bacillaceae</taxon>
        <taxon>Salsuginibacillus</taxon>
    </lineage>
</organism>
<feature type="binding site" evidence="15 16">
    <location>
        <begin position="50"/>
        <end position="53"/>
    </location>
    <ligand>
        <name>FAD</name>
        <dbReference type="ChEBI" id="CHEBI:57692"/>
    </ligand>
</feature>
<keyword evidence="4 15" id="KW-0813">Transport</keyword>
<comment type="subunit">
    <text evidence="3 15">Heterotetramer of 2 PyrK and 2 PyrD type B subunits.</text>
</comment>
<dbReference type="InterPro" id="IPR023455">
    <property type="entry name" value="Dihydroorotate_DHASE_ETsu"/>
</dbReference>
<dbReference type="AlphaFoldDB" id="A0A2P8HX05"/>
<dbReference type="InterPro" id="IPR039261">
    <property type="entry name" value="FNR_nucleotide-bd"/>
</dbReference>
<dbReference type="NCBIfam" id="NF000797">
    <property type="entry name" value="PRK00054.1-2"/>
    <property type="match status" value="1"/>
</dbReference>
<reference evidence="19 20" key="1">
    <citation type="submission" date="2018-03" db="EMBL/GenBank/DDBJ databases">
        <title>Genomic Encyclopedia of Type Strains, Phase III (KMG-III): the genomes of soil and plant-associated and newly described type strains.</title>
        <authorList>
            <person name="Whitman W."/>
        </authorList>
    </citation>
    <scope>NUCLEOTIDE SEQUENCE [LARGE SCALE GENOMIC DNA]</scope>
    <source>
        <strain evidence="19 20">CGMCC 1.07653</strain>
    </source>
</reference>
<dbReference type="InterPro" id="IPR001433">
    <property type="entry name" value="OxRdtase_FAD/NAD-bd"/>
</dbReference>
<dbReference type="GO" id="GO:0044205">
    <property type="term" value="P:'de novo' UMP biosynthetic process"/>
    <property type="evidence" value="ECO:0007669"/>
    <property type="project" value="UniProtKB-UniRule"/>
</dbReference>
<evidence type="ECO:0000313" key="20">
    <source>
        <dbReference type="Proteomes" id="UP000242310"/>
    </source>
</evidence>
<comment type="cofactor">
    <cofactor evidence="17">
        <name>[2Fe-2S] cluster</name>
        <dbReference type="ChEBI" id="CHEBI:190135"/>
    </cofactor>
    <text evidence="17">Binds 1 [2Fe-2S] cluster per subunit.</text>
</comment>
<evidence type="ECO:0000256" key="10">
    <source>
        <dbReference type="ARBA" id="ARBA00022982"/>
    </source>
</evidence>
<comment type="cofactor">
    <cofactor evidence="15">
        <name>[2Fe-2S] cluster</name>
        <dbReference type="ChEBI" id="CHEBI:190135"/>
    </cofactor>
    <text evidence="15">Binds 1 [2Fe-2S] cluster per subunit.</text>
</comment>
<evidence type="ECO:0000256" key="15">
    <source>
        <dbReference type="HAMAP-Rule" id="MF_01211"/>
    </source>
</evidence>
<feature type="binding site" evidence="15 17">
    <location>
        <position position="225"/>
    </location>
    <ligand>
        <name>[2Fe-2S] cluster</name>
        <dbReference type="ChEBI" id="CHEBI:190135"/>
    </ligand>
</feature>
<dbReference type="NCBIfam" id="NF000799">
    <property type="entry name" value="PRK00054.1-4"/>
    <property type="match status" value="1"/>
</dbReference>
<protein>
    <recommendedName>
        <fullName evidence="13 15">Dihydroorotate dehydrogenase B (NAD(+)), electron transfer subunit</fullName>
    </recommendedName>
    <alternativeName>
        <fullName evidence="14 15">Dihydroorotate oxidase B, electron transfer subunit</fullName>
    </alternativeName>
</protein>
<feature type="binding site" evidence="15 17">
    <location>
        <position position="222"/>
    </location>
    <ligand>
        <name>[2Fe-2S] cluster</name>
        <dbReference type="ChEBI" id="CHEBI:190135"/>
    </ligand>
</feature>
<dbReference type="SUPFAM" id="SSF63380">
    <property type="entry name" value="Riboflavin synthase domain-like"/>
    <property type="match status" value="1"/>
</dbReference>
<dbReference type="Pfam" id="PF00970">
    <property type="entry name" value="FAD_binding_6"/>
    <property type="match status" value="1"/>
</dbReference>
<evidence type="ECO:0000259" key="18">
    <source>
        <dbReference type="PROSITE" id="PS51384"/>
    </source>
</evidence>
<keyword evidence="6 15" id="KW-0001">2Fe-2S</keyword>
<keyword evidence="10 15" id="KW-0249">Electron transport</keyword>
<dbReference type="UniPathway" id="UPA00070">
    <property type="reaction ID" value="UER00945"/>
</dbReference>
<dbReference type="PIRSF" id="PIRSF006816">
    <property type="entry name" value="Cyc3_hyd_g"/>
    <property type="match status" value="1"/>
</dbReference>
<dbReference type="PANTHER" id="PTHR43513">
    <property type="entry name" value="DIHYDROOROTATE DEHYDROGENASE B (NAD(+)), ELECTRON TRANSFER SUBUNIT"/>
    <property type="match status" value="1"/>
</dbReference>
<dbReference type="InterPro" id="IPR017927">
    <property type="entry name" value="FAD-bd_FR_type"/>
</dbReference>
<comment type="caution">
    <text evidence="19">The sequence shown here is derived from an EMBL/GenBank/DDBJ whole genome shotgun (WGS) entry which is preliminary data.</text>
</comment>
<comment type="cofactor">
    <cofactor evidence="15 16">
        <name>FAD</name>
        <dbReference type="ChEBI" id="CHEBI:57692"/>
    </cofactor>
    <text evidence="15 16">Binds 1 FAD per subunit.</text>
</comment>
<dbReference type="OrthoDB" id="9778346at2"/>
<sequence>MQTENMHVVSHKAIAKDTYELVLIGAMVSQMAPGQFVHVKVPSEAMLLRRPLSIAAISQDETTCTLIYRVDGAGTKALATLNEGAAVNVFGPLGSGFPLEAPSSGEALLIGGGIGVPPLYELGRRLRADGVKVTTVLGFATAEAVFYESEFAELGQVYVTTEDGSHGTKGFVTHAIEMHALNVEDIYMCGPRRMMQVVEGLYPKARGYASLEERMGCGIGACLACVCDRQEKGAGYAKVCSDGPVFPLGEVVL</sequence>
<name>A0A2P8HX05_9BACI</name>
<dbReference type="Pfam" id="PF10418">
    <property type="entry name" value="DHODB_Fe-S_bind"/>
    <property type="match status" value="1"/>
</dbReference>
<dbReference type="InterPro" id="IPR017938">
    <property type="entry name" value="Riboflavin_synthase-like_b-brl"/>
</dbReference>
<dbReference type="HAMAP" id="MF_01211">
    <property type="entry name" value="DHODB_Fe_S_bind"/>
    <property type="match status" value="1"/>
</dbReference>
<dbReference type="SUPFAM" id="SSF52343">
    <property type="entry name" value="Ferredoxin reductase-like, C-terminal NADP-linked domain"/>
    <property type="match status" value="1"/>
</dbReference>
<evidence type="ECO:0000256" key="4">
    <source>
        <dbReference type="ARBA" id="ARBA00022448"/>
    </source>
</evidence>
<dbReference type="PROSITE" id="PS51384">
    <property type="entry name" value="FAD_FR"/>
    <property type="match status" value="1"/>
</dbReference>